<reference evidence="11" key="1">
    <citation type="journal article" date="2021" name="PeerJ">
        <title>Extensive microbial diversity within the chicken gut microbiome revealed by metagenomics and culture.</title>
        <authorList>
            <person name="Gilroy R."/>
            <person name="Ravi A."/>
            <person name="Getino M."/>
            <person name="Pursley I."/>
            <person name="Horton D.L."/>
            <person name="Alikhan N.F."/>
            <person name="Baker D."/>
            <person name="Gharbi K."/>
            <person name="Hall N."/>
            <person name="Watson M."/>
            <person name="Adriaenssens E.M."/>
            <person name="Foster-Nyarko E."/>
            <person name="Jarju S."/>
            <person name="Secka A."/>
            <person name="Antonio M."/>
            <person name="Oren A."/>
            <person name="Chaudhuri R.R."/>
            <person name="La Ragione R."/>
            <person name="Hildebrand F."/>
            <person name="Pallen M.J."/>
        </authorList>
    </citation>
    <scope>NUCLEOTIDE SEQUENCE</scope>
    <source>
        <strain evidence="11">ChiGjej2B2-19336</strain>
    </source>
</reference>
<dbReference type="GO" id="GO:0008360">
    <property type="term" value="P:regulation of cell shape"/>
    <property type="evidence" value="ECO:0007669"/>
    <property type="project" value="UniProtKB-UniRule"/>
</dbReference>
<dbReference type="InterPro" id="IPR005490">
    <property type="entry name" value="LD_TPept_cat_dom"/>
</dbReference>
<dbReference type="Gene3D" id="2.40.440.10">
    <property type="entry name" value="L,D-transpeptidase catalytic domain-like"/>
    <property type="match status" value="1"/>
</dbReference>
<comment type="caution">
    <text evidence="11">The sequence shown here is derived from an EMBL/GenBank/DDBJ whole genome shotgun (WGS) entry which is preliminary data.</text>
</comment>
<evidence type="ECO:0000256" key="2">
    <source>
        <dbReference type="ARBA" id="ARBA00005992"/>
    </source>
</evidence>
<dbReference type="Proteomes" id="UP000698963">
    <property type="component" value="Unassembled WGS sequence"/>
</dbReference>
<reference evidence="11" key="2">
    <citation type="submission" date="2021-09" db="EMBL/GenBank/DDBJ databases">
        <authorList>
            <person name="Gilroy R."/>
        </authorList>
    </citation>
    <scope>NUCLEOTIDE SEQUENCE</scope>
    <source>
        <strain evidence="11">ChiGjej2B2-19336</strain>
    </source>
</reference>
<protein>
    <submittedName>
        <fullName evidence="11">L,D-transpeptidase family protein</fullName>
    </submittedName>
</protein>
<feature type="domain" description="L,D-TPase catalytic" evidence="10">
    <location>
        <begin position="33"/>
        <end position="163"/>
    </location>
</feature>
<dbReference type="EMBL" id="DYZA01000233">
    <property type="protein sequence ID" value="HJD98231.1"/>
    <property type="molecule type" value="Genomic_DNA"/>
</dbReference>
<comment type="similarity">
    <text evidence="2">Belongs to the YkuD family.</text>
</comment>
<feature type="chain" id="PRO_5037702115" evidence="9">
    <location>
        <begin position="21"/>
        <end position="350"/>
    </location>
</feature>
<dbReference type="GO" id="GO:0016740">
    <property type="term" value="F:transferase activity"/>
    <property type="evidence" value="ECO:0007669"/>
    <property type="project" value="UniProtKB-KW"/>
</dbReference>
<dbReference type="PANTHER" id="PTHR36699:SF1">
    <property type="entry name" value="L,D-TRANSPEPTIDASE YAFK-RELATED"/>
    <property type="match status" value="1"/>
</dbReference>
<evidence type="ECO:0000256" key="1">
    <source>
        <dbReference type="ARBA" id="ARBA00004752"/>
    </source>
</evidence>
<sequence length="350" mass="39555">MLRLLFVLFACLLLPSTAFAEWTARLSSRAPEYFLAADKSRKLLFQVENRKQPEITRRFACIHGRREGDKQKEGDLRTPEGVYFITHKIERKLDFMEYGPHAFNLNYPNPADRLRGKTGGGIWLHSKGQPIEGLTTRGCMAIDMHEIEDLVPLLIPGTPVIVAEHLEGTPFESVQAEEGGAQKLPAPMPQSSTSVFHQPSGPAEVCPPPGQVAPGESCPPLASPPIVPITDAVLLSPGEKVRCGTLLWMDRRLQQSESLFELYDRKKYPRAGREKFSSLRKRLRTEFTVQKELFLDREGIRLMEGPGYWVSCFIKSYERKGVLHHGLQALYWMSDDKGEFLIIGEVWIPN</sequence>
<dbReference type="PANTHER" id="PTHR36699">
    <property type="entry name" value="LD-TRANSPEPTIDASE"/>
    <property type="match status" value="1"/>
</dbReference>
<dbReference type="GO" id="GO:0009252">
    <property type="term" value="P:peptidoglycan biosynthetic process"/>
    <property type="evidence" value="ECO:0007669"/>
    <property type="project" value="UniProtKB-KW"/>
</dbReference>
<accession>A0A921AY65</accession>
<evidence type="ECO:0000313" key="11">
    <source>
        <dbReference type="EMBL" id="HJD98231.1"/>
    </source>
</evidence>
<evidence type="ECO:0000256" key="5">
    <source>
        <dbReference type="ARBA" id="ARBA00022984"/>
    </source>
</evidence>
<evidence type="ECO:0000259" key="10">
    <source>
        <dbReference type="PROSITE" id="PS52029"/>
    </source>
</evidence>
<dbReference type="RefSeq" id="WP_304123876.1">
    <property type="nucleotide sequence ID" value="NZ_DYZA01000233.1"/>
</dbReference>
<proteinExistence type="inferred from homology"/>
<dbReference type="InterPro" id="IPR038063">
    <property type="entry name" value="Transpep_catalytic_dom"/>
</dbReference>
<evidence type="ECO:0000313" key="12">
    <source>
        <dbReference type="Proteomes" id="UP000698963"/>
    </source>
</evidence>
<dbReference type="GO" id="GO:0071555">
    <property type="term" value="P:cell wall organization"/>
    <property type="evidence" value="ECO:0007669"/>
    <property type="project" value="UniProtKB-UniRule"/>
</dbReference>
<keyword evidence="6 7" id="KW-0961">Cell wall biogenesis/degradation</keyword>
<feature type="active site" description="Proton donor/acceptor" evidence="7">
    <location>
        <position position="125"/>
    </location>
</feature>
<evidence type="ECO:0000256" key="3">
    <source>
        <dbReference type="ARBA" id="ARBA00022679"/>
    </source>
</evidence>
<dbReference type="PROSITE" id="PS52029">
    <property type="entry name" value="LD_TPASE"/>
    <property type="match status" value="1"/>
</dbReference>
<keyword evidence="9" id="KW-0732">Signal</keyword>
<evidence type="ECO:0000256" key="4">
    <source>
        <dbReference type="ARBA" id="ARBA00022960"/>
    </source>
</evidence>
<dbReference type="SUPFAM" id="SSF141523">
    <property type="entry name" value="L,D-transpeptidase catalytic domain-like"/>
    <property type="match status" value="1"/>
</dbReference>
<dbReference type="AlphaFoldDB" id="A0A921AY65"/>
<feature type="signal peptide" evidence="9">
    <location>
        <begin position="1"/>
        <end position="20"/>
    </location>
</feature>
<dbReference type="GO" id="GO:0004180">
    <property type="term" value="F:carboxypeptidase activity"/>
    <property type="evidence" value="ECO:0007669"/>
    <property type="project" value="UniProtKB-ARBA"/>
</dbReference>
<evidence type="ECO:0000256" key="9">
    <source>
        <dbReference type="SAM" id="SignalP"/>
    </source>
</evidence>
<evidence type="ECO:0000256" key="6">
    <source>
        <dbReference type="ARBA" id="ARBA00023316"/>
    </source>
</evidence>
<organism evidence="11 12">
    <name type="scientific">Mailhella massiliensis</name>
    <dbReference type="NCBI Taxonomy" id="1903261"/>
    <lineage>
        <taxon>Bacteria</taxon>
        <taxon>Pseudomonadati</taxon>
        <taxon>Thermodesulfobacteriota</taxon>
        <taxon>Desulfovibrionia</taxon>
        <taxon>Desulfovibrionales</taxon>
        <taxon>Desulfovibrionaceae</taxon>
        <taxon>Mailhella</taxon>
    </lineage>
</organism>
<keyword evidence="4 7" id="KW-0133">Cell shape</keyword>
<keyword evidence="3" id="KW-0808">Transferase</keyword>
<evidence type="ECO:0000256" key="8">
    <source>
        <dbReference type="SAM" id="MobiDB-lite"/>
    </source>
</evidence>
<comment type="pathway">
    <text evidence="1 7">Cell wall biogenesis; peptidoglycan biosynthesis.</text>
</comment>
<dbReference type="CDD" id="cd16913">
    <property type="entry name" value="YkuD_like"/>
    <property type="match status" value="1"/>
</dbReference>
<evidence type="ECO:0000256" key="7">
    <source>
        <dbReference type="PROSITE-ProRule" id="PRU01373"/>
    </source>
</evidence>
<gene>
    <name evidence="11" type="ORF">K8W16_11375</name>
</gene>
<feature type="active site" description="Nucleophile" evidence="7">
    <location>
        <position position="139"/>
    </location>
</feature>
<feature type="region of interest" description="Disordered" evidence="8">
    <location>
        <begin position="175"/>
        <end position="215"/>
    </location>
</feature>
<name>A0A921AY65_9BACT</name>
<dbReference type="Pfam" id="PF03734">
    <property type="entry name" value="YkuD"/>
    <property type="match status" value="1"/>
</dbReference>
<keyword evidence="5 7" id="KW-0573">Peptidoglycan synthesis</keyword>